<evidence type="ECO:0000313" key="1">
    <source>
        <dbReference type="EMBL" id="CAG8735546.1"/>
    </source>
</evidence>
<name>A0ACA9Q3V8_9GLOM</name>
<proteinExistence type="predicted"/>
<comment type="caution">
    <text evidence="1">The sequence shown here is derived from an EMBL/GenBank/DDBJ whole genome shotgun (WGS) entry which is preliminary data.</text>
</comment>
<feature type="non-terminal residue" evidence="1">
    <location>
        <position position="1"/>
    </location>
</feature>
<sequence length="80" mass="8943">TVENNSVNSTKQETANTLMSLLQGSYKFFETANTLINLLQSSYKLPETSSTEVQNSVSKSSRSSEPTQTQELEEKSQKYT</sequence>
<feature type="non-terminal residue" evidence="1">
    <location>
        <position position="80"/>
    </location>
</feature>
<organism evidence="1 2">
    <name type="scientific">Dentiscutata heterogama</name>
    <dbReference type="NCBI Taxonomy" id="1316150"/>
    <lineage>
        <taxon>Eukaryota</taxon>
        <taxon>Fungi</taxon>
        <taxon>Fungi incertae sedis</taxon>
        <taxon>Mucoromycota</taxon>
        <taxon>Glomeromycotina</taxon>
        <taxon>Glomeromycetes</taxon>
        <taxon>Diversisporales</taxon>
        <taxon>Gigasporaceae</taxon>
        <taxon>Dentiscutata</taxon>
    </lineage>
</organism>
<dbReference type="Proteomes" id="UP000789702">
    <property type="component" value="Unassembled WGS sequence"/>
</dbReference>
<accession>A0ACA9Q3V8</accession>
<protein>
    <submittedName>
        <fullName evidence="1">15644_t:CDS:1</fullName>
    </submittedName>
</protein>
<keyword evidence="2" id="KW-1185">Reference proteome</keyword>
<evidence type="ECO:0000313" key="2">
    <source>
        <dbReference type="Proteomes" id="UP000789702"/>
    </source>
</evidence>
<dbReference type="EMBL" id="CAJVPU010038735">
    <property type="protein sequence ID" value="CAG8735546.1"/>
    <property type="molecule type" value="Genomic_DNA"/>
</dbReference>
<gene>
    <name evidence="1" type="ORF">DHETER_LOCUS13714</name>
</gene>
<reference evidence="1" key="1">
    <citation type="submission" date="2021-06" db="EMBL/GenBank/DDBJ databases">
        <authorList>
            <person name="Kallberg Y."/>
            <person name="Tangrot J."/>
            <person name="Rosling A."/>
        </authorList>
    </citation>
    <scope>NUCLEOTIDE SEQUENCE</scope>
    <source>
        <strain evidence="1">IL203A</strain>
    </source>
</reference>